<comment type="caution">
    <text evidence="2">The sequence shown here is derived from an EMBL/GenBank/DDBJ whole genome shotgun (WGS) entry which is preliminary data.</text>
</comment>
<feature type="region of interest" description="Disordered" evidence="1">
    <location>
        <begin position="344"/>
        <end position="479"/>
    </location>
</feature>
<dbReference type="Proteomes" id="UP001369736">
    <property type="component" value="Unassembled WGS sequence"/>
</dbReference>
<reference evidence="2 3" key="1">
    <citation type="submission" date="2024-03" db="EMBL/GenBank/DDBJ databases">
        <title>Actinomycetospora sp. OC33-EN07, a novel actinomycete isolated from wild orchid (Aerides multiflora).</title>
        <authorList>
            <person name="Suriyachadkun C."/>
        </authorList>
    </citation>
    <scope>NUCLEOTIDE SEQUENCE [LARGE SCALE GENOMIC DNA]</scope>
    <source>
        <strain evidence="2 3">OC33-EN07</strain>
    </source>
</reference>
<feature type="compositionally biased region" description="Low complexity" evidence="1">
    <location>
        <begin position="806"/>
        <end position="816"/>
    </location>
</feature>
<evidence type="ECO:0000256" key="1">
    <source>
        <dbReference type="SAM" id="MobiDB-lite"/>
    </source>
</evidence>
<name>A0ABU8M205_9PSEU</name>
<dbReference type="SUPFAM" id="SSF48452">
    <property type="entry name" value="TPR-like"/>
    <property type="match status" value="1"/>
</dbReference>
<feature type="compositionally biased region" description="Basic and acidic residues" evidence="1">
    <location>
        <begin position="544"/>
        <end position="557"/>
    </location>
</feature>
<gene>
    <name evidence="2" type="ORF">WCD58_09575</name>
</gene>
<dbReference type="InterPro" id="IPR011990">
    <property type="entry name" value="TPR-like_helical_dom_sf"/>
</dbReference>
<sequence>MEGSARQAAVHGLSASAILEVAEGLRWTDPALSVALAEHVARSAGDDAGARHAAERSAVLALGQSDRAAALILRAVPQLRDAERDARATDAAVLRCELALAAVRCAEVDAAEALLEPLAGGQVLPVAVRGDALVAWAAARAARGDVPGVDAAARQVEDLVGTATDDVRRVAVQRSRARARRVAGDATDALAVLRNASIGESGPDGSRESAMLVADQVELLAELGRPDEARAVGESSLAAAPQATTALAVGRVRCVLARLVSLPAGDVDTAARLAREAEADLIARGHEAQAAEAIEVLADVAAQRGESRHALDELRRAHAHATAAREETTRARIALAVALARTEAAPAAGDVAPGRPDAAGDAEPDTDSHAEPDSAPESDPDPDPLADLRASLAAFGAPSGERGDDRGGESTDDAPGGVLLGATPGPVEDLGWAGSTEAGAGEPPTSTPGTGEGSAPEPAPRRRRARYRDDDDPGEALAAALAAAREGGLDAVLAAAAASAAPQTSTSSESEKSAPDPLLGRLPDDSGGDTAEEARSRRLARARARWETNDLLPRRAEPTTGADGGEPVPRERRDTDNPRPSERRSDSALDDRVEPHRHRRDPQAGRAAAGERARDAGLGVFRGTGAETGGRPPASALGDAEDAVGDRSRSGNGHGVVGGGQVMRGADTWSADREGRGRDAHPGTAENGHLAAGRYLAGGGVDGRAGRDDEPVTIAARWGEAVSDAQAAATAGVDDEYRRELALTLVDLLSEYQDAAPPAPAPPTSQLNGRTPGTNGDGRARPPTRGGGTRNGVPSARKADDSGPRLADLLADAMDAYHSAGPGTPAPDEHRARR</sequence>
<organism evidence="2 3">
    <name type="scientific">Actinomycetospora flava</name>
    <dbReference type="NCBI Taxonomy" id="3129232"/>
    <lineage>
        <taxon>Bacteria</taxon>
        <taxon>Bacillati</taxon>
        <taxon>Actinomycetota</taxon>
        <taxon>Actinomycetes</taxon>
        <taxon>Pseudonocardiales</taxon>
        <taxon>Pseudonocardiaceae</taxon>
        <taxon>Actinomycetospora</taxon>
    </lineage>
</organism>
<feature type="compositionally biased region" description="Low complexity" evidence="1">
    <location>
        <begin position="385"/>
        <end position="394"/>
    </location>
</feature>
<feature type="region of interest" description="Disordered" evidence="1">
    <location>
        <begin position="754"/>
        <end position="834"/>
    </location>
</feature>
<feature type="compositionally biased region" description="Low complexity" evidence="1">
    <location>
        <begin position="495"/>
        <end position="508"/>
    </location>
</feature>
<evidence type="ECO:0008006" key="4">
    <source>
        <dbReference type="Google" id="ProtNLM"/>
    </source>
</evidence>
<feature type="compositionally biased region" description="Gly residues" evidence="1">
    <location>
        <begin position="652"/>
        <end position="662"/>
    </location>
</feature>
<evidence type="ECO:0000313" key="2">
    <source>
        <dbReference type="EMBL" id="MEJ2861406.1"/>
    </source>
</evidence>
<protein>
    <recommendedName>
        <fullName evidence="4">Tetratricopeptide repeat protein</fullName>
    </recommendedName>
</protein>
<feature type="compositionally biased region" description="Basic and acidic residues" evidence="1">
    <location>
        <begin position="670"/>
        <end position="681"/>
    </location>
</feature>
<evidence type="ECO:0000313" key="3">
    <source>
        <dbReference type="Proteomes" id="UP001369736"/>
    </source>
</evidence>
<proteinExistence type="predicted"/>
<feature type="compositionally biased region" description="Acidic residues" evidence="1">
    <location>
        <begin position="374"/>
        <end position="384"/>
    </location>
</feature>
<feature type="region of interest" description="Disordered" evidence="1">
    <location>
        <begin position="495"/>
        <end position="708"/>
    </location>
</feature>
<keyword evidence="3" id="KW-1185">Reference proteome</keyword>
<dbReference type="EMBL" id="JBBEGM010000003">
    <property type="protein sequence ID" value="MEJ2861406.1"/>
    <property type="molecule type" value="Genomic_DNA"/>
</dbReference>
<dbReference type="RefSeq" id="WP_337702058.1">
    <property type="nucleotide sequence ID" value="NZ_JBBEGM010000003.1"/>
</dbReference>
<feature type="compositionally biased region" description="Polar residues" evidence="1">
    <location>
        <begin position="764"/>
        <end position="774"/>
    </location>
</feature>
<feature type="compositionally biased region" description="Basic and acidic residues" evidence="1">
    <location>
        <begin position="568"/>
        <end position="594"/>
    </location>
</feature>
<accession>A0ABU8M205</accession>